<dbReference type="EMBL" id="RHHN01000048">
    <property type="protein sequence ID" value="RNB53420.1"/>
    <property type="molecule type" value="Genomic_DNA"/>
</dbReference>
<accession>A0A3M8AQI9</accession>
<keyword evidence="1" id="KW-0175">Coiled coil</keyword>
<gene>
    <name evidence="2" type="ORF">BAG01nite_00250</name>
    <name evidence="3" type="ORF">EB820_17715</name>
</gene>
<proteinExistence type="predicted"/>
<keyword evidence="5" id="KW-1185">Reference proteome</keyword>
<feature type="coiled-coil region" evidence="1">
    <location>
        <begin position="79"/>
        <end position="113"/>
    </location>
</feature>
<name>A0A3M8AQI9_9BACL</name>
<evidence type="ECO:0000313" key="5">
    <source>
        <dbReference type="Proteomes" id="UP000317180"/>
    </source>
</evidence>
<dbReference type="Proteomes" id="UP000276178">
    <property type="component" value="Unassembled WGS sequence"/>
</dbReference>
<comment type="caution">
    <text evidence="3">The sequence shown here is derived from an EMBL/GenBank/DDBJ whole genome shotgun (WGS) entry which is preliminary data.</text>
</comment>
<dbReference type="Proteomes" id="UP000317180">
    <property type="component" value="Unassembled WGS sequence"/>
</dbReference>
<sequence>MEKRKKWDLPHWVTPGVFSGHFVVDEAVERISIVKPGEKGQEAAVEKATATEQTACEQPAEARELVLEPKFEIMMRETDVVTTEQLEKLEQEVAALKESLAAWEKRWKKAEEEQAKERQYLYQVVLSLKKEWESERNEHRHN</sequence>
<organism evidence="3 4">
    <name type="scientific">Brevibacillus agri</name>
    <dbReference type="NCBI Taxonomy" id="51101"/>
    <lineage>
        <taxon>Bacteria</taxon>
        <taxon>Bacillati</taxon>
        <taxon>Bacillota</taxon>
        <taxon>Bacilli</taxon>
        <taxon>Bacillales</taxon>
        <taxon>Paenibacillaceae</taxon>
        <taxon>Brevibacillus</taxon>
    </lineage>
</organism>
<reference evidence="3 4" key="1">
    <citation type="submission" date="2018-10" db="EMBL/GenBank/DDBJ databases">
        <title>Phylogenomics of Brevibacillus.</title>
        <authorList>
            <person name="Dunlap C."/>
        </authorList>
    </citation>
    <scope>NUCLEOTIDE SEQUENCE [LARGE SCALE GENOMIC DNA]</scope>
    <source>
        <strain evidence="3 4">NRRL NRS 1219</strain>
    </source>
</reference>
<dbReference type="EMBL" id="BJOD01000001">
    <property type="protein sequence ID" value="GED23923.1"/>
    <property type="molecule type" value="Genomic_DNA"/>
</dbReference>
<evidence type="ECO:0000313" key="3">
    <source>
        <dbReference type="EMBL" id="RNB53420.1"/>
    </source>
</evidence>
<evidence type="ECO:0000256" key="1">
    <source>
        <dbReference type="SAM" id="Coils"/>
    </source>
</evidence>
<evidence type="ECO:0000313" key="2">
    <source>
        <dbReference type="EMBL" id="GED23923.1"/>
    </source>
</evidence>
<protein>
    <submittedName>
        <fullName evidence="3">Uncharacterized protein</fullName>
    </submittedName>
</protein>
<dbReference type="AlphaFoldDB" id="A0A3M8AQI9"/>
<evidence type="ECO:0000313" key="4">
    <source>
        <dbReference type="Proteomes" id="UP000276178"/>
    </source>
</evidence>
<dbReference type="OrthoDB" id="2467393at2"/>
<dbReference type="GeneID" id="82811879"/>
<dbReference type="RefSeq" id="WP_005834604.1">
    <property type="nucleotide sequence ID" value="NZ_BJOD01000001.1"/>
</dbReference>
<reference evidence="2 5" key="2">
    <citation type="submission" date="2019-06" db="EMBL/GenBank/DDBJ databases">
        <title>Whole genome shotgun sequence of Brevibacillus agri NBRC 15538.</title>
        <authorList>
            <person name="Hosoyama A."/>
            <person name="Uohara A."/>
            <person name="Ohji S."/>
            <person name="Ichikawa N."/>
        </authorList>
    </citation>
    <scope>NUCLEOTIDE SEQUENCE [LARGE SCALE GENOMIC DNA]</scope>
    <source>
        <strain evidence="2 5">NBRC 15538</strain>
    </source>
</reference>